<dbReference type="SUPFAM" id="SSF158560">
    <property type="entry name" value="BH3980-like"/>
    <property type="match status" value="1"/>
</dbReference>
<keyword evidence="2" id="KW-1133">Transmembrane helix</keyword>
<dbReference type="PANTHER" id="PTHR41307">
    <property type="entry name" value="MEMBRANE PROTEIN-RELATED"/>
    <property type="match status" value="1"/>
</dbReference>
<dbReference type="STRING" id="459525.SAMN04488137_0656"/>
<feature type="transmembrane region" description="Helical" evidence="2">
    <location>
        <begin position="220"/>
        <end position="241"/>
    </location>
</feature>
<sequence>MPLSQKSQEFIENLRLYLFSCGKKSAEIEEIVQELKDHLTEAEKNGKSIENITGQSPQAYMETIAKEMPSDYAGWAKMLPLVMSGAFAYVLLGDVIHGTLNYSLYALIGYPATYLLLFILITVFFQFLAKKNPGKKVELSLFGAISLLSTLLFIGILWLDRFAGSPVVEVEGMIGKGIGAAIACLIFIGISVWSKTWLSIIIPAMLYLPELAAKWMPGESITKILAPTLCSYFLIFIFLIFQFRRQTRNTKNG</sequence>
<dbReference type="Pfam" id="PF08006">
    <property type="entry name" value="HAAS_TM"/>
    <property type="match status" value="1"/>
</dbReference>
<name>A0A1G9U2N9_9BACL</name>
<feature type="domain" description="HAAS transmembrane region" evidence="3">
    <location>
        <begin position="89"/>
        <end position="202"/>
    </location>
</feature>
<feature type="transmembrane region" description="Helical" evidence="2">
    <location>
        <begin position="180"/>
        <end position="208"/>
    </location>
</feature>
<reference evidence="5" key="1">
    <citation type="submission" date="2016-10" db="EMBL/GenBank/DDBJ databases">
        <authorList>
            <person name="Varghese N."/>
            <person name="Submissions S."/>
        </authorList>
    </citation>
    <scope>NUCLEOTIDE SEQUENCE [LARGE SCALE GENOMIC DNA]</scope>
    <source>
        <strain evidence="5">CGMCC 1.6854</strain>
    </source>
</reference>
<dbReference type="Proteomes" id="UP000199544">
    <property type="component" value="Unassembled WGS sequence"/>
</dbReference>
<evidence type="ECO:0000313" key="5">
    <source>
        <dbReference type="Proteomes" id="UP000199544"/>
    </source>
</evidence>
<keyword evidence="1" id="KW-0175">Coiled coil</keyword>
<gene>
    <name evidence="4" type="ORF">SAMN04488137_0656</name>
</gene>
<feature type="coiled-coil region" evidence="1">
    <location>
        <begin position="25"/>
        <end position="52"/>
    </location>
</feature>
<proteinExistence type="predicted"/>
<protein>
    <recommendedName>
        <fullName evidence="3">HAAS transmembrane region domain-containing protein</fullName>
    </recommendedName>
</protein>
<organism evidence="4 5">
    <name type="scientific">Fictibacillus solisalsi</name>
    <dbReference type="NCBI Taxonomy" id="459525"/>
    <lineage>
        <taxon>Bacteria</taxon>
        <taxon>Bacillati</taxon>
        <taxon>Bacillota</taxon>
        <taxon>Bacilli</taxon>
        <taxon>Bacillales</taxon>
        <taxon>Fictibacillaceae</taxon>
        <taxon>Fictibacillus</taxon>
    </lineage>
</organism>
<feature type="transmembrane region" description="Helical" evidence="2">
    <location>
        <begin position="104"/>
        <end position="127"/>
    </location>
</feature>
<feature type="transmembrane region" description="Helical" evidence="2">
    <location>
        <begin position="139"/>
        <end position="159"/>
    </location>
</feature>
<evidence type="ECO:0000259" key="3">
    <source>
        <dbReference type="Pfam" id="PF08006"/>
    </source>
</evidence>
<dbReference type="AlphaFoldDB" id="A0A1G9U2N9"/>
<dbReference type="OrthoDB" id="1750748at2"/>
<dbReference type="RefSeq" id="WP_090232517.1">
    <property type="nucleotide sequence ID" value="NZ_FNHW01000001.1"/>
</dbReference>
<evidence type="ECO:0000313" key="4">
    <source>
        <dbReference type="EMBL" id="SDM54178.1"/>
    </source>
</evidence>
<evidence type="ECO:0000256" key="1">
    <source>
        <dbReference type="SAM" id="Coils"/>
    </source>
</evidence>
<evidence type="ECO:0000256" key="2">
    <source>
        <dbReference type="SAM" id="Phobius"/>
    </source>
</evidence>
<dbReference type="Gene3D" id="1.10.1900.10">
    <property type="entry name" value="c-terminal domain of poly(a) binding protein"/>
    <property type="match status" value="1"/>
</dbReference>
<accession>A0A1G9U2N9</accession>
<keyword evidence="5" id="KW-1185">Reference proteome</keyword>
<keyword evidence="2" id="KW-0472">Membrane</keyword>
<dbReference type="PANTHER" id="PTHR41307:SF1">
    <property type="entry name" value="MEMBRANE PROTEIN"/>
    <property type="match status" value="1"/>
</dbReference>
<keyword evidence="2" id="KW-0812">Transmembrane</keyword>
<feature type="transmembrane region" description="Helical" evidence="2">
    <location>
        <begin position="72"/>
        <end position="92"/>
    </location>
</feature>
<dbReference type="EMBL" id="FNHW01000001">
    <property type="protein sequence ID" value="SDM54178.1"/>
    <property type="molecule type" value="Genomic_DNA"/>
</dbReference>
<dbReference type="InterPro" id="IPR012963">
    <property type="entry name" value="HAAS_TM"/>
</dbReference>